<gene>
    <name evidence="1" type="ORF">PHYPO_G00090370</name>
</gene>
<name>A0A5N5LJ78_PANHP</name>
<evidence type="ECO:0000313" key="2">
    <source>
        <dbReference type="Proteomes" id="UP000327468"/>
    </source>
</evidence>
<organism evidence="1 2">
    <name type="scientific">Pangasianodon hypophthalmus</name>
    <name type="common">Striped catfish</name>
    <name type="synonym">Helicophagus hypophthalmus</name>
    <dbReference type="NCBI Taxonomy" id="310915"/>
    <lineage>
        <taxon>Eukaryota</taxon>
        <taxon>Metazoa</taxon>
        <taxon>Chordata</taxon>
        <taxon>Craniata</taxon>
        <taxon>Vertebrata</taxon>
        <taxon>Euteleostomi</taxon>
        <taxon>Actinopterygii</taxon>
        <taxon>Neopterygii</taxon>
        <taxon>Teleostei</taxon>
        <taxon>Ostariophysi</taxon>
        <taxon>Siluriformes</taxon>
        <taxon>Pangasiidae</taxon>
        <taxon>Pangasianodon</taxon>
    </lineage>
</organism>
<dbReference type="AlphaFoldDB" id="A0A5N5LJ78"/>
<reference evidence="1 2" key="1">
    <citation type="submission" date="2019-06" db="EMBL/GenBank/DDBJ databases">
        <title>A chromosome-scale genome assembly of the striped catfish, Pangasianodon hypophthalmus.</title>
        <authorList>
            <person name="Wen M."/>
            <person name="Zahm M."/>
            <person name="Roques C."/>
            <person name="Cabau C."/>
            <person name="Klopp C."/>
            <person name="Donnadieu C."/>
            <person name="Jouanno E."/>
            <person name="Avarre J.-C."/>
            <person name="Campet M."/>
            <person name="Ha T.T.T."/>
            <person name="Dugue R."/>
            <person name="Lampietro C."/>
            <person name="Louis A."/>
            <person name="Herpin A."/>
            <person name="Echchiki A."/>
            <person name="Berthelot C."/>
            <person name="Parey E."/>
            <person name="Roest-Crollius H."/>
            <person name="Braasch I."/>
            <person name="Postlethwait J."/>
            <person name="Bobe J."/>
            <person name="Montfort J."/>
            <person name="Bouchez O."/>
            <person name="Begum T."/>
            <person name="Schartl M."/>
            <person name="Guiguen Y."/>
        </authorList>
    </citation>
    <scope>NUCLEOTIDE SEQUENCE [LARGE SCALE GENOMIC DNA]</scope>
    <source>
        <strain evidence="1 2">Indonesia</strain>
        <tissue evidence="1">Blood</tissue>
    </source>
</reference>
<dbReference type="Proteomes" id="UP000327468">
    <property type="component" value="Chromosome 18"/>
</dbReference>
<proteinExistence type="predicted"/>
<sequence length="169" mass="19596">MSGFTVLASGNRRHNEKERWVANALRHESVQLHQRLRILGLQQQRELARVRWAQLELTRTLDRLRSHRPSIQHALTQPGTSSIRLRPLHLHKQLPMQSCCPNHIVCSSCNLRLRLADVLLHRFTPALWTMYCPPLPNACSGNSVYSMPSFVEQRNLSTMNNSLRYLPFL</sequence>
<keyword evidence="2" id="KW-1185">Reference proteome</keyword>
<protein>
    <submittedName>
        <fullName evidence="1">Uncharacterized protein</fullName>
    </submittedName>
</protein>
<evidence type="ECO:0000313" key="1">
    <source>
        <dbReference type="EMBL" id="KAB5542326.1"/>
    </source>
</evidence>
<accession>A0A5N5LJ78</accession>
<dbReference type="EMBL" id="VFJC01000019">
    <property type="protein sequence ID" value="KAB5542326.1"/>
    <property type="molecule type" value="Genomic_DNA"/>
</dbReference>
<comment type="caution">
    <text evidence="1">The sequence shown here is derived from an EMBL/GenBank/DDBJ whole genome shotgun (WGS) entry which is preliminary data.</text>
</comment>